<keyword evidence="3" id="KW-1185">Reference proteome</keyword>
<accession>A0ABP9WJ02</accession>
<dbReference type="InterPro" id="IPR000073">
    <property type="entry name" value="AB_hydrolase_1"/>
</dbReference>
<dbReference type="PANTHER" id="PTHR43194">
    <property type="entry name" value="HYDROLASE ALPHA/BETA FOLD FAMILY"/>
    <property type="match status" value="1"/>
</dbReference>
<evidence type="ECO:0000259" key="1">
    <source>
        <dbReference type="Pfam" id="PF00561"/>
    </source>
</evidence>
<comment type="caution">
    <text evidence="2">The sequence shown here is derived from an EMBL/GenBank/DDBJ whole genome shotgun (WGS) entry which is preliminary data.</text>
</comment>
<dbReference type="InterPro" id="IPR029058">
    <property type="entry name" value="AB_hydrolase_fold"/>
</dbReference>
<feature type="domain" description="AB hydrolase-1" evidence="1">
    <location>
        <begin position="45"/>
        <end position="294"/>
    </location>
</feature>
<reference evidence="2 3" key="1">
    <citation type="submission" date="2024-02" db="EMBL/GenBank/DDBJ databases">
        <title>Lysinimicrobium sediminis NBRC 112286.</title>
        <authorList>
            <person name="Ichikawa N."/>
            <person name="Katano-Makiyama Y."/>
            <person name="Hidaka K."/>
        </authorList>
    </citation>
    <scope>NUCLEOTIDE SEQUENCE [LARGE SCALE GENOMIC DNA]</scope>
    <source>
        <strain evidence="2 3">NBRC 112286</strain>
    </source>
</reference>
<gene>
    <name evidence="2" type="primary">menH_2</name>
    <name evidence="2" type="ORF">Lsed01_01621</name>
</gene>
<organism evidence="2 3">
    <name type="scientific">Demequina sediminis</name>
    <dbReference type="NCBI Taxonomy" id="1930058"/>
    <lineage>
        <taxon>Bacteria</taxon>
        <taxon>Bacillati</taxon>
        <taxon>Actinomycetota</taxon>
        <taxon>Actinomycetes</taxon>
        <taxon>Micrococcales</taxon>
        <taxon>Demequinaceae</taxon>
        <taxon>Demequina</taxon>
    </lineage>
</organism>
<name>A0ABP9WJ02_9MICO</name>
<dbReference type="PRINTS" id="PR00111">
    <property type="entry name" value="ABHYDROLASE"/>
</dbReference>
<protein>
    <submittedName>
        <fullName evidence="2">2-succinyl-6-hydroxy-2, 4-cyclohexadiene-1-carboxylate synthase</fullName>
    </submittedName>
</protein>
<dbReference type="InterPro" id="IPR050228">
    <property type="entry name" value="Carboxylesterase_BioH"/>
</dbReference>
<dbReference type="PANTHER" id="PTHR43194:SF2">
    <property type="entry name" value="PEROXISOMAL MEMBRANE PROTEIN LPX1"/>
    <property type="match status" value="1"/>
</dbReference>
<proteinExistence type="predicted"/>
<dbReference type="Proteomes" id="UP001426770">
    <property type="component" value="Unassembled WGS sequence"/>
</dbReference>
<dbReference type="Gene3D" id="3.40.50.1820">
    <property type="entry name" value="alpha/beta hydrolase"/>
    <property type="match status" value="1"/>
</dbReference>
<dbReference type="SUPFAM" id="SSF53474">
    <property type="entry name" value="alpha/beta-Hydrolases"/>
    <property type="match status" value="1"/>
</dbReference>
<evidence type="ECO:0000313" key="3">
    <source>
        <dbReference type="Proteomes" id="UP001426770"/>
    </source>
</evidence>
<dbReference type="EMBL" id="BAABRR010000007">
    <property type="protein sequence ID" value="GAA5519183.1"/>
    <property type="molecule type" value="Genomic_DNA"/>
</dbReference>
<evidence type="ECO:0000313" key="2">
    <source>
        <dbReference type="EMBL" id="GAA5519183.1"/>
    </source>
</evidence>
<sequence>MRDDARYRAAEAAVWERHELPSPTEHWVDHPRGRIRVLARGEGRPVLFIHGSPTAGASLVPLAGALASGPLSGLRVLVVDRPGCGLSDPLDPPPATSGELFDATTAALAAVIEAHSAGPADVVGSSAGGAAALTLAARRPELVRTLVLEGAPLLAGARLPAPLRASSLRPVARAVTRRRVTEADLRRSFRAMGHARLLSRGGLAGPDLAWRVAVARHTDTYAHELALIRLAASWRGLRAGWAPGRETLEEVRAPSLWLVGDRDPFSSPARVRAWAAHAPGSTVRILPGQGHQPWMDDAVGHARAIVRWWRGPRMRP</sequence>
<dbReference type="RefSeq" id="WP_345379529.1">
    <property type="nucleotide sequence ID" value="NZ_BAABRR010000007.1"/>
</dbReference>
<dbReference type="Pfam" id="PF00561">
    <property type="entry name" value="Abhydrolase_1"/>
    <property type="match status" value="1"/>
</dbReference>